<evidence type="ECO:0000313" key="3">
    <source>
        <dbReference type="Proteomes" id="UP001500393"/>
    </source>
</evidence>
<organism evidence="2 3">
    <name type="scientific">Kribbella sancticallisti</name>
    <dbReference type="NCBI Taxonomy" id="460087"/>
    <lineage>
        <taxon>Bacteria</taxon>
        <taxon>Bacillati</taxon>
        <taxon>Actinomycetota</taxon>
        <taxon>Actinomycetes</taxon>
        <taxon>Propionibacteriales</taxon>
        <taxon>Kribbellaceae</taxon>
        <taxon>Kribbella</taxon>
    </lineage>
</organism>
<dbReference type="EMBL" id="BAAAOS010000017">
    <property type="protein sequence ID" value="GAA1564607.1"/>
    <property type="molecule type" value="Genomic_DNA"/>
</dbReference>
<keyword evidence="1" id="KW-1133">Transmembrane helix</keyword>
<accession>A0ABP4NTE5</accession>
<dbReference type="Proteomes" id="UP001500393">
    <property type="component" value="Unassembled WGS sequence"/>
</dbReference>
<protein>
    <submittedName>
        <fullName evidence="2">Uncharacterized protein</fullName>
    </submittedName>
</protein>
<name>A0ABP4NTE5_9ACTN</name>
<feature type="transmembrane region" description="Helical" evidence="1">
    <location>
        <begin position="41"/>
        <end position="61"/>
    </location>
</feature>
<keyword evidence="1" id="KW-0472">Membrane</keyword>
<keyword evidence="1" id="KW-0812">Transmembrane</keyword>
<comment type="caution">
    <text evidence="2">The sequence shown here is derived from an EMBL/GenBank/DDBJ whole genome shotgun (WGS) entry which is preliminary data.</text>
</comment>
<proteinExistence type="predicted"/>
<dbReference type="RefSeq" id="WP_344211705.1">
    <property type="nucleotide sequence ID" value="NZ_BAAAOS010000017.1"/>
</dbReference>
<evidence type="ECO:0000313" key="2">
    <source>
        <dbReference type="EMBL" id="GAA1564607.1"/>
    </source>
</evidence>
<gene>
    <name evidence="2" type="ORF">GCM10009789_17590</name>
</gene>
<evidence type="ECO:0000256" key="1">
    <source>
        <dbReference type="SAM" id="Phobius"/>
    </source>
</evidence>
<reference evidence="3" key="1">
    <citation type="journal article" date="2019" name="Int. J. Syst. Evol. Microbiol.">
        <title>The Global Catalogue of Microorganisms (GCM) 10K type strain sequencing project: providing services to taxonomists for standard genome sequencing and annotation.</title>
        <authorList>
            <consortium name="The Broad Institute Genomics Platform"/>
            <consortium name="The Broad Institute Genome Sequencing Center for Infectious Disease"/>
            <person name="Wu L."/>
            <person name="Ma J."/>
        </authorList>
    </citation>
    <scope>NUCLEOTIDE SEQUENCE [LARGE SCALE GENOMIC DNA]</scope>
    <source>
        <strain evidence="3">JCM 14969</strain>
    </source>
</reference>
<sequence length="333" mass="35179">MEDLQDLGAELHRLAGTDPLAPIDSSALLARGRRSRRKRRLFSFGAVVTGIAAVAIAAALLPNVGIANDRPDVADTPATDQSAQLFSPVPGIPRGEEGAGQQLTMAEVSRRCELRYPGIRRTLPKGQWSSGDTAPYVLRTGDRFLACTIPGGDKPSEKLVAAARRDPLPAGTTEQLRNCSIVFWTDLTKWRVVASATAAGESVNLVAVSPSGRKVVACELGPTFGDHAAPLGLGPRIDTIDGFVRQAPEALVRGGAICPGVPCRGAWYHGMGRVAPNIARIRIDPDGDGPVHDVKVTDGWFALSWLNTEATQHADGSIISYDEAGNVLATVAL</sequence>
<keyword evidence="3" id="KW-1185">Reference proteome</keyword>